<dbReference type="OrthoDB" id="6985194at2"/>
<evidence type="ECO:0000313" key="1">
    <source>
        <dbReference type="EMBL" id="OZI26710.1"/>
    </source>
</evidence>
<proteinExistence type="predicted"/>
<sequence length="312" mass="33934">MAKLANSFDTYTAVGDRESLSDQIYRISPEETPFVSAIGKGKAQATFEEWQTDALATPSNNKVVQGNEATPAALTPTVRLGNRTQISEKTYAITETQEAVNKAGRKSEVAYQDAKKMVELKRDIEFAALQNTTAIAGDATTAPQSRGVLGFIYGNTSIGTGGADPNPVTNTAPTDGTQRAFTEALLNEAATKAWDAGASDSLSLYVPSSQRPVFSSFDANSTKFQRTESKELNATIDVYVGDFGTYKVVNSRYQRQREVFGIDTAKWSILTLRPMKGQDLAKTGDNRKRLVNTEWTLKCDAPLANFAVRDLT</sequence>
<dbReference type="EMBL" id="NEVJ01000001">
    <property type="protein sequence ID" value="OZI26710.1"/>
    <property type="molecule type" value="Genomic_DNA"/>
</dbReference>
<organism evidence="1 2">
    <name type="scientific">Bordetella genomosp. 9</name>
    <dbReference type="NCBI Taxonomy" id="1416803"/>
    <lineage>
        <taxon>Bacteria</taxon>
        <taxon>Pseudomonadati</taxon>
        <taxon>Pseudomonadota</taxon>
        <taxon>Betaproteobacteria</taxon>
        <taxon>Burkholderiales</taxon>
        <taxon>Alcaligenaceae</taxon>
        <taxon>Bordetella</taxon>
    </lineage>
</organism>
<protein>
    <recommendedName>
        <fullName evidence="3">Phage head protein</fullName>
    </recommendedName>
</protein>
<dbReference type="RefSeq" id="WP_094845803.1">
    <property type="nucleotide sequence ID" value="NZ_NEVJ01000001.1"/>
</dbReference>
<name>A0A261RQ25_9BORD</name>
<dbReference type="InterPro" id="IPR035198">
    <property type="entry name" value="SU10_MCP"/>
</dbReference>
<gene>
    <name evidence="1" type="ORF">CAL26_05150</name>
</gene>
<dbReference type="Proteomes" id="UP000216857">
    <property type="component" value="Unassembled WGS sequence"/>
</dbReference>
<keyword evidence="2" id="KW-1185">Reference proteome</keyword>
<dbReference type="AlphaFoldDB" id="A0A261RQ25"/>
<evidence type="ECO:0008006" key="3">
    <source>
        <dbReference type="Google" id="ProtNLM"/>
    </source>
</evidence>
<evidence type="ECO:0000313" key="2">
    <source>
        <dbReference type="Proteomes" id="UP000216857"/>
    </source>
</evidence>
<dbReference type="Pfam" id="PF17236">
    <property type="entry name" value="SU10_MCP"/>
    <property type="match status" value="1"/>
</dbReference>
<accession>A0A261RQ25</accession>
<comment type="caution">
    <text evidence="1">The sequence shown here is derived from an EMBL/GenBank/DDBJ whole genome shotgun (WGS) entry which is preliminary data.</text>
</comment>
<reference evidence="1" key="1">
    <citation type="submission" date="2017-05" db="EMBL/GenBank/DDBJ databases">
        <title>Complete and WGS of Bordetella genogroups.</title>
        <authorList>
            <person name="Spilker T."/>
            <person name="Lipuma J."/>
        </authorList>
    </citation>
    <scope>NUCLEOTIDE SEQUENCE</scope>
    <source>
        <strain evidence="1">AU21707</strain>
    </source>
</reference>